<dbReference type="EMBL" id="VBAK01000128">
    <property type="protein sequence ID" value="TMI89220.1"/>
    <property type="molecule type" value="Genomic_DNA"/>
</dbReference>
<dbReference type="PANTHER" id="PTHR43235:SF1">
    <property type="entry name" value="GLUTAMINE AMIDOTRANSFERASE PB2B2.05-RELATED"/>
    <property type="match status" value="1"/>
</dbReference>
<evidence type="ECO:0000313" key="2">
    <source>
        <dbReference type="Proteomes" id="UP000318509"/>
    </source>
</evidence>
<dbReference type="Proteomes" id="UP000318509">
    <property type="component" value="Unassembled WGS sequence"/>
</dbReference>
<dbReference type="GO" id="GO:0006598">
    <property type="term" value="P:polyamine catabolic process"/>
    <property type="evidence" value="ECO:0007669"/>
    <property type="project" value="TreeGrafter"/>
</dbReference>
<sequence length="254" mass="26995">MRRRSVRGTSARGVMRPRIGITGLNAVQLKNYIEAVEAAGGEAVPLTPGAGSGDAVLNSLDGLVLSGGKDIDPELYGQQLQPGLGVDVDAPRDALEIPLARRALERDLPVLGICRGIQVLNVAAGGTLLQDIVLAGAGRATHNQREITPEPPEDAAIHEVTITPGSRLAEIVEGERLGVNTFHHQVLDKPAPRVAVVARSVEPRGDGVIEAVEVRGRAFALGVQWHPERMWRQVPACARLFTALIEAASRKRVG</sequence>
<dbReference type="Gene3D" id="3.40.50.880">
    <property type="match status" value="1"/>
</dbReference>
<dbReference type="Pfam" id="PF07722">
    <property type="entry name" value="Peptidase_C26"/>
    <property type="match status" value="1"/>
</dbReference>
<proteinExistence type="predicted"/>
<organism evidence="1 2">
    <name type="scientific">Candidatus Segetimicrobium genomatis</name>
    <dbReference type="NCBI Taxonomy" id="2569760"/>
    <lineage>
        <taxon>Bacteria</taxon>
        <taxon>Bacillati</taxon>
        <taxon>Candidatus Sysuimicrobiota</taxon>
        <taxon>Candidatus Sysuimicrobiia</taxon>
        <taxon>Candidatus Sysuimicrobiales</taxon>
        <taxon>Candidatus Segetimicrobiaceae</taxon>
        <taxon>Candidatus Segetimicrobium</taxon>
    </lineage>
</organism>
<dbReference type="AlphaFoldDB" id="A0A537K0E1"/>
<protein>
    <submittedName>
        <fullName evidence="1">Gamma-glutamyl-gamma-aminobutyrate hydrolase family protein</fullName>
    </submittedName>
</protein>
<dbReference type="InterPro" id="IPR029062">
    <property type="entry name" value="Class_I_gatase-like"/>
</dbReference>
<dbReference type="PROSITE" id="PS51273">
    <property type="entry name" value="GATASE_TYPE_1"/>
    <property type="match status" value="1"/>
</dbReference>
<gene>
    <name evidence="1" type="ORF">E6H00_10505</name>
</gene>
<dbReference type="GO" id="GO:0005829">
    <property type="term" value="C:cytosol"/>
    <property type="evidence" value="ECO:0007669"/>
    <property type="project" value="TreeGrafter"/>
</dbReference>
<dbReference type="InterPro" id="IPR044668">
    <property type="entry name" value="PuuD-like"/>
</dbReference>
<dbReference type="SUPFAM" id="SSF52317">
    <property type="entry name" value="Class I glutamine amidotransferase-like"/>
    <property type="match status" value="1"/>
</dbReference>
<dbReference type="GO" id="GO:0033969">
    <property type="term" value="F:gamma-glutamyl-gamma-aminobutyrate hydrolase activity"/>
    <property type="evidence" value="ECO:0007669"/>
    <property type="project" value="TreeGrafter"/>
</dbReference>
<comment type="caution">
    <text evidence="1">The sequence shown here is derived from an EMBL/GenBank/DDBJ whole genome shotgun (WGS) entry which is preliminary data.</text>
</comment>
<name>A0A537K0E1_9BACT</name>
<keyword evidence="1" id="KW-0378">Hydrolase</keyword>
<reference evidence="1 2" key="1">
    <citation type="journal article" date="2019" name="Nat. Microbiol.">
        <title>Mediterranean grassland soil C-N compound turnover is dependent on rainfall and depth, and is mediated by genomically divergent microorganisms.</title>
        <authorList>
            <person name="Diamond S."/>
            <person name="Andeer P.F."/>
            <person name="Li Z."/>
            <person name="Crits-Christoph A."/>
            <person name="Burstein D."/>
            <person name="Anantharaman K."/>
            <person name="Lane K.R."/>
            <person name="Thomas B.C."/>
            <person name="Pan C."/>
            <person name="Northen T.R."/>
            <person name="Banfield J.F."/>
        </authorList>
    </citation>
    <scope>NUCLEOTIDE SEQUENCE [LARGE SCALE GENOMIC DNA]</scope>
    <source>
        <strain evidence="1">NP_3</strain>
    </source>
</reference>
<evidence type="ECO:0000313" key="1">
    <source>
        <dbReference type="EMBL" id="TMI89220.1"/>
    </source>
</evidence>
<dbReference type="CDD" id="cd01745">
    <property type="entry name" value="GATase1_2"/>
    <property type="match status" value="1"/>
</dbReference>
<accession>A0A537K0E1</accession>
<dbReference type="InterPro" id="IPR011697">
    <property type="entry name" value="Peptidase_C26"/>
</dbReference>
<dbReference type="PANTHER" id="PTHR43235">
    <property type="entry name" value="GLUTAMINE AMIDOTRANSFERASE PB2B2.05-RELATED"/>
    <property type="match status" value="1"/>
</dbReference>